<evidence type="ECO:0000313" key="3">
    <source>
        <dbReference type="Proteomes" id="UP000664702"/>
    </source>
</evidence>
<keyword evidence="1" id="KW-0472">Membrane</keyword>
<dbReference type="SUPFAM" id="SSF56801">
    <property type="entry name" value="Acetyl-CoA synthetase-like"/>
    <property type="match status" value="1"/>
</dbReference>
<proteinExistence type="predicted"/>
<protein>
    <recommendedName>
        <fullName evidence="4">AMP-binding enzyme</fullName>
    </recommendedName>
</protein>
<gene>
    <name evidence="2" type="ORF">J4G43_054690</name>
</gene>
<feature type="transmembrane region" description="Helical" evidence="1">
    <location>
        <begin position="113"/>
        <end position="137"/>
    </location>
</feature>
<dbReference type="EMBL" id="CP086139">
    <property type="protein sequence ID" value="UEM18390.1"/>
    <property type="molecule type" value="Genomic_DNA"/>
</dbReference>
<evidence type="ECO:0000313" key="2">
    <source>
        <dbReference type="EMBL" id="UEM18390.1"/>
    </source>
</evidence>
<geneLocation type="plasmid" evidence="2 3">
    <name>pBb144S4c</name>
</geneLocation>
<keyword evidence="1" id="KW-0812">Transmembrane</keyword>
<evidence type="ECO:0008006" key="4">
    <source>
        <dbReference type="Google" id="ProtNLM"/>
    </source>
</evidence>
<reference evidence="2 3" key="1">
    <citation type="journal article" date="2022" name="Int. J. Syst. Evol. Microbiol.">
        <title>Strains of Bradyrhizobium barranii sp. nov. associated with legumes native to Canada are symbionts of soybeans and belong to different subspecies (subsp. barranii subsp. nov. and subsp. apii subsp. nov.) and symbiovars (sv. glycinearum and sv. septentrionale).</title>
        <authorList>
            <person name="Bromfield E.S.P."/>
            <person name="Cloutier S."/>
            <person name="Wasai-Hara S."/>
            <person name="Minamisawa K."/>
        </authorList>
    </citation>
    <scope>NUCLEOTIDE SEQUENCE [LARGE SCALE GENOMIC DNA]</scope>
    <source>
        <strain evidence="3">144S4</strain>
        <plasmid evidence="2 3">pBb144S4c</plasmid>
    </source>
</reference>
<accession>A0A9X9YEP6</accession>
<dbReference type="Proteomes" id="UP000664702">
    <property type="component" value="Plasmid pBb144S4c"/>
</dbReference>
<sequence>MLKAGSTYLPLDPSLPASRTSFMIEQSRCALIIGPNQLESLSLFQANSKGATQFMPIEAALRDDGQTSSVVPSSNEDGHDLTSALILSAAAPCCWTLERSAAMAPSSFSTFSLAAASFAVAFEISLTCFAYSSALVVTKWRRIASQAFF</sequence>
<evidence type="ECO:0000256" key="1">
    <source>
        <dbReference type="SAM" id="Phobius"/>
    </source>
</evidence>
<keyword evidence="1" id="KW-1133">Transmembrane helix</keyword>
<dbReference type="Gene3D" id="3.40.50.980">
    <property type="match status" value="1"/>
</dbReference>
<keyword evidence="2" id="KW-0614">Plasmid</keyword>
<dbReference type="KEGG" id="bban:J4G43_054690"/>
<name>A0A9X9YEP6_9BRAD</name>
<organism evidence="2 3">
    <name type="scientific">Bradyrhizobium barranii subsp. barranii</name>
    <dbReference type="NCBI Taxonomy" id="2823807"/>
    <lineage>
        <taxon>Bacteria</taxon>
        <taxon>Pseudomonadati</taxon>
        <taxon>Pseudomonadota</taxon>
        <taxon>Alphaproteobacteria</taxon>
        <taxon>Hyphomicrobiales</taxon>
        <taxon>Nitrobacteraceae</taxon>
        <taxon>Bradyrhizobium</taxon>
        <taxon>Bradyrhizobium barranii</taxon>
    </lineage>
</organism>
<dbReference type="AlphaFoldDB" id="A0A9X9YEP6"/>